<feature type="chain" id="PRO_5014947101" description="Bacterial spore germination immunoglobulin-like domain-containing protein" evidence="1">
    <location>
        <begin position="22"/>
        <end position="346"/>
    </location>
</feature>
<keyword evidence="1" id="KW-0732">Signal</keyword>
<organism evidence="2 3">
    <name type="scientific">Ketobacter alkanivorans</name>
    <dbReference type="NCBI Taxonomy" id="1917421"/>
    <lineage>
        <taxon>Bacteria</taxon>
        <taxon>Pseudomonadati</taxon>
        <taxon>Pseudomonadota</taxon>
        <taxon>Gammaproteobacteria</taxon>
        <taxon>Pseudomonadales</taxon>
        <taxon>Ketobacteraceae</taxon>
        <taxon>Ketobacter</taxon>
    </lineage>
</organism>
<sequence length="346" mass="37228">MMKTLFLRTASLLFSALFLTACGGGGGGGGDDTGRGGSGSPSYTQQFNTYMPLAVDTSINYEDGTSGVVAYDEDLSSSSEDIYSITYGELDDALTLLFKSTASSIELHGIRGNFEVSGARITQLLFDEPLVIYDGSNSTYAPTQARASLTYNFIGFRTDVDISYTKTETDTVFSDSFGDGDLPVVQTNLATRIQYDEVVPFVNERITFDITLNTELMLAKGIGIVSHVGNYAGQNVNAQIGSLTNLPQPIWFDYNLGSPVALSDTTFTIPGQGAIRSENYKIANQSAINALGWITVEEDTSSSTFNVTLQPHDNLPDDSDLPISVEVVFESLSDGERLSSNVTLVQ</sequence>
<proteinExistence type="predicted"/>
<feature type="signal peptide" evidence="1">
    <location>
        <begin position="1"/>
        <end position="21"/>
    </location>
</feature>
<evidence type="ECO:0000313" key="3">
    <source>
        <dbReference type="Proteomes" id="UP000235116"/>
    </source>
</evidence>
<name>A0A2K9LM03_9GAMM</name>
<keyword evidence="3" id="KW-1185">Reference proteome</keyword>
<evidence type="ECO:0008006" key="4">
    <source>
        <dbReference type="Google" id="ProtNLM"/>
    </source>
</evidence>
<dbReference type="PROSITE" id="PS51257">
    <property type="entry name" value="PROKAR_LIPOPROTEIN"/>
    <property type="match status" value="1"/>
</dbReference>
<accession>A0A2K9LM03</accession>
<gene>
    <name evidence="2" type="ORF">Kalk_12855</name>
</gene>
<protein>
    <recommendedName>
        <fullName evidence="4">Bacterial spore germination immunoglobulin-like domain-containing protein</fullName>
    </recommendedName>
</protein>
<evidence type="ECO:0000256" key="1">
    <source>
        <dbReference type="SAM" id="SignalP"/>
    </source>
</evidence>
<dbReference type="Proteomes" id="UP000235116">
    <property type="component" value="Chromosome"/>
</dbReference>
<dbReference type="AlphaFoldDB" id="A0A2K9LM03"/>
<dbReference type="KEGG" id="kak:Kalk_12855"/>
<dbReference type="EMBL" id="CP022684">
    <property type="protein sequence ID" value="AUM13257.1"/>
    <property type="molecule type" value="Genomic_DNA"/>
</dbReference>
<evidence type="ECO:0000313" key="2">
    <source>
        <dbReference type="EMBL" id="AUM13257.1"/>
    </source>
</evidence>
<reference evidence="3" key="1">
    <citation type="submission" date="2017-08" db="EMBL/GenBank/DDBJ databases">
        <title>Direct submision.</title>
        <authorList>
            <person name="Kim S.-J."/>
            <person name="Rhee S.-K."/>
        </authorList>
    </citation>
    <scope>NUCLEOTIDE SEQUENCE [LARGE SCALE GENOMIC DNA]</scope>
    <source>
        <strain evidence="3">GI5</strain>
    </source>
</reference>